<dbReference type="EMBL" id="FMJC01000002">
    <property type="protein sequence ID" value="SCM71587.1"/>
    <property type="molecule type" value="Genomic_DNA"/>
</dbReference>
<proteinExistence type="predicted"/>
<dbReference type="AlphaFoldDB" id="A0A212L274"/>
<organism evidence="1">
    <name type="scientific">uncultured Desulfovibrio sp</name>
    <dbReference type="NCBI Taxonomy" id="167968"/>
    <lineage>
        <taxon>Bacteria</taxon>
        <taxon>Pseudomonadati</taxon>
        <taxon>Thermodesulfobacteriota</taxon>
        <taxon>Desulfovibrionia</taxon>
        <taxon>Desulfovibrionales</taxon>
        <taxon>Desulfovibrionaceae</taxon>
        <taxon>Desulfovibrio</taxon>
        <taxon>environmental samples</taxon>
    </lineage>
</organism>
<reference evidence="1" key="1">
    <citation type="submission" date="2016-08" db="EMBL/GenBank/DDBJ databases">
        <authorList>
            <person name="Seilhamer J.J."/>
        </authorList>
    </citation>
    <scope>NUCLEOTIDE SEQUENCE</scope>
    <source>
        <strain evidence="1">86-1</strain>
    </source>
</reference>
<gene>
    <name evidence="1" type="ORF">KL86DES1_20065</name>
</gene>
<name>A0A212L274_9BACT</name>
<accession>A0A212L274</accession>
<sequence length="66" mass="7588">MWPPGYFGHDSGTAQEGRPIIARWNVEAREHETLEMLAYGRQKPVHSHFVARIFEKSLHAANSFHS</sequence>
<evidence type="ECO:0000313" key="1">
    <source>
        <dbReference type="EMBL" id="SCM71587.1"/>
    </source>
</evidence>
<protein>
    <submittedName>
        <fullName evidence="1">Uncharacterized protein</fullName>
    </submittedName>
</protein>